<dbReference type="VEuPathDB" id="MicrosporidiaDB:EDEG_00251"/>
<dbReference type="Proteomes" id="UP000003163">
    <property type="component" value="Unassembled WGS sequence"/>
</dbReference>
<keyword evidence="1" id="KW-0732">Signal</keyword>
<reference evidence="3" key="2">
    <citation type="submission" date="2015-07" db="EMBL/GenBank/DDBJ databases">
        <title>Contrasting host-pathogen interactions and genome evolution in two generalist and specialist microsporidian pathogens of mosquitoes.</title>
        <authorList>
            <consortium name="The Broad Institute Genomics Platform"/>
            <consortium name="The Broad Institute Genome Sequencing Center for Infectious Disease"/>
            <person name="Cuomo C.A."/>
            <person name="Sanscrainte N.D."/>
            <person name="Goldberg J.M."/>
            <person name="Heiman D."/>
            <person name="Young S."/>
            <person name="Zeng Q."/>
            <person name="Becnel J.J."/>
            <person name="Birren B.W."/>
        </authorList>
    </citation>
    <scope>NUCLEOTIDE SEQUENCE [LARGE SCALE GENOMIC DNA]</scope>
    <source>
        <strain evidence="3">USNM 41457</strain>
    </source>
</reference>
<proteinExistence type="predicted"/>
<sequence length="168" mass="19595">MYCPTHLLLFLNILMAKDNSAIKTFPSQTSESIASDQKNNENLHAKMREKKLFNAEKFSKLTPEKMKEEMENAFKSFELELENTKILNTYLTKKDNSDNETEKTANVDFQITKTLHYYINALECSIACLFQLGEEVCEPYTERLKEKMLELNKICDELKKNNSIFNKS</sequence>
<dbReference type="AlphaFoldDB" id="J9D552"/>
<comment type="caution">
    <text evidence="2">The sequence shown here is derived from an EMBL/GenBank/DDBJ whole genome shotgun (WGS) entry which is preliminary data.</text>
</comment>
<evidence type="ECO:0000313" key="3">
    <source>
        <dbReference type="Proteomes" id="UP000003163"/>
    </source>
</evidence>
<evidence type="ECO:0000313" key="2">
    <source>
        <dbReference type="EMBL" id="EJW02936.1"/>
    </source>
</evidence>
<dbReference type="HOGENOM" id="CLU_1586451_0_0_1"/>
<reference evidence="2 3" key="1">
    <citation type="submission" date="2011-08" db="EMBL/GenBank/DDBJ databases">
        <authorList>
            <person name="Liu Z.J."/>
            <person name="Shi F.L."/>
            <person name="Lu J.Q."/>
            <person name="Li M."/>
            <person name="Wang Z.L."/>
        </authorList>
    </citation>
    <scope>NUCLEOTIDE SEQUENCE [LARGE SCALE GENOMIC DNA]</scope>
    <source>
        <strain evidence="2 3">USNM 41457</strain>
    </source>
</reference>
<name>J9D552_EDHAE</name>
<evidence type="ECO:0000256" key="1">
    <source>
        <dbReference type="SAM" id="SignalP"/>
    </source>
</evidence>
<feature type="chain" id="PRO_5003822956" evidence="1">
    <location>
        <begin position="22"/>
        <end position="168"/>
    </location>
</feature>
<gene>
    <name evidence="2" type="ORF">EDEG_00251</name>
</gene>
<organism evidence="2 3">
    <name type="scientific">Edhazardia aedis (strain USNM 41457)</name>
    <name type="common">Microsporidian parasite</name>
    <dbReference type="NCBI Taxonomy" id="1003232"/>
    <lineage>
        <taxon>Eukaryota</taxon>
        <taxon>Fungi</taxon>
        <taxon>Fungi incertae sedis</taxon>
        <taxon>Microsporidia</taxon>
        <taxon>Edhazardia</taxon>
    </lineage>
</organism>
<dbReference type="EMBL" id="AFBI03000003">
    <property type="protein sequence ID" value="EJW02936.1"/>
    <property type="molecule type" value="Genomic_DNA"/>
</dbReference>
<feature type="signal peptide" evidence="1">
    <location>
        <begin position="1"/>
        <end position="21"/>
    </location>
</feature>
<dbReference type="InParanoid" id="J9D552"/>
<keyword evidence="3" id="KW-1185">Reference proteome</keyword>
<protein>
    <submittedName>
        <fullName evidence="2">Uncharacterized protein</fullName>
    </submittedName>
</protein>
<accession>J9D552</accession>